<feature type="region of interest" description="Disordered" evidence="2">
    <location>
        <begin position="194"/>
        <end position="377"/>
    </location>
</feature>
<dbReference type="OMA" id="CDIDVLH"/>
<feature type="region of interest" description="Disordered" evidence="2">
    <location>
        <begin position="93"/>
        <end position="168"/>
    </location>
</feature>
<feature type="compositionally biased region" description="Acidic residues" evidence="2">
    <location>
        <begin position="102"/>
        <end position="115"/>
    </location>
</feature>
<organism evidence="3 4">
    <name type="scientific">Colletotrichum sublineola</name>
    <name type="common">Sorghum anthracnose fungus</name>
    <dbReference type="NCBI Taxonomy" id="1173701"/>
    <lineage>
        <taxon>Eukaryota</taxon>
        <taxon>Fungi</taxon>
        <taxon>Dikarya</taxon>
        <taxon>Ascomycota</taxon>
        <taxon>Pezizomycotina</taxon>
        <taxon>Sordariomycetes</taxon>
        <taxon>Hypocreomycetidae</taxon>
        <taxon>Glomerellales</taxon>
        <taxon>Glomerellaceae</taxon>
        <taxon>Colletotrichum</taxon>
        <taxon>Colletotrichum graminicola species complex</taxon>
    </lineage>
</organism>
<feature type="compositionally biased region" description="Polar residues" evidence="2">
    <location>
        <begin position="229"/>
        <end position="240"/>
    </location>
</feature>
<evidence type="ECO:0000313" key="3">
    <source>
        <dbReference type="EMBL" id="KDN69912.1"/>
    </source>
</evidence>
<dbReference type="EMBL" id="JMSE01000438">
    <property type="protein sequence ID" value="KDN69912.1"/>
    <property type="molecule type" value="Genomic_DNA"/>
</dbReference>
<dbReference type="AlphaFoldDB" id="A0A066XLV0"/>
<evidence type="ECO:0000256" key="1">
    <source>
        <dbReference type="SAM" id="Coils"/>
    </source>
</evidence>
<proteinExistence type="predicted"/>
<dbReference type="HOGENOM" id="CLU_455610_0_0_1"/>
<dbReference type="STRING" id="1173701.A0A066XLV0"/>
<sequence>MLSVDDRILATWQVDSLEDILGLEFSPTTWSQHLRKRLLALSRLVSLQQARNLLRRELATRLNDPTKNRALQRKHLCDIDVLHVVNALQKKYPRPELRDQYDGDDDSRGDDDDDMAPITVTPVSTRSTRRKRALPESPDQADARPPLRSRSPDLGSPFTLSRPPNRQAREDDYPLQLLARTAANHSNASFVPILPRTYRPMRPPVAYRPTHTADQGSRTDTIVVDPKSPKSTARSQSAQSGDKVGIPPRDDPSPLPTSKRRDDDETANIGTAKDKAADNDFADHNMADSDMADSDMVGNDMANDDTANNDMANEDVADKDLSNGDMAGAGVASKGMANGNVTNGGDCTDTKRAETVLVEDIPQPRTSTPSASRTAKPRVDSVFARLRNERELEIADLEGEVQKVRYEINVKKTQIQLYRHNHMQAQRRAERIRGSLSGLVAEEEGLGQVGEYDKALAEIAAIGERYPSIFDAQDEENPGEPRKQTPCTPAKRSLSQTSSLGMPGVQDVGGTPRVLLSSLHASIKMQKAQRMERKTAAHEARVAAEQNLQAAEAAAAESLVETEDAEASVANLLGSLESLEKYLNSVKEQAELLNKMGTC</sequence>
<dbReference type="OrthoDB" id="4838186at2759"/>
<feature type="region of interest" description="Disordered" evidence="2">
    <location>
        <begin position="471"/>
        <end position="508"/>
    </location>
</feature>
<protein>
    <submittedName>
        <fullName evidence="3">Uncharacterized protein</fullName>
    </submittedName>
</protein>
<accession>A0A066XLV0</accession>
<evidence type="ECO:0000256" key="2">
    <source>
        <dbReference type="SAM" id="MobiDB-lite"/>
    </source>
</evidence>
<gene>
    <name evidence="3" type="ORF">CSUB01_11323</name>
</gene>
<comment type="caution">
    <text evidence="3">The sequence shown here is derived from an EMBL/GenBank/DDBJ whole genome shotgun (WGS) entry which is preliminary data.</text>
</comment>
<feature type="compositionally biased region" description="Polar residues" evidence="2">
    <location>
        <begin position="364"/>
        <end position="373"/>
    </location>
</feature>
<dbReference type="Proteomes" id="UP000027238">
    <property type="component" value="Unassembled WGS sequence"/>
</dbReference>
<keyword evidence="1" id="KW-0175">Coiled coil</keyword>
<feature type="compositionally biased region" description="Basic and acidic residues" evidence="2">
    <location>
        <begin position="272"/>
        <end position="287"/>
    </location>
</feature>
<evidence type="ECO:0000313" key="4">
    <source>
        <dbReference type="Proteomes" id="UP000027238"/>
    </source>
</evidence>
<keyword evidence="4" id="KW-1185">Reference proteome</keyword>
<reference evidence="4" key="1">
    <citation type="journal article" date="2014" name="Genome Announc.">
        <title>Draft genome sequence of Colletotrichum sublineola, a destructive pathogen of cultivated sorghum.</title>
        <authorList>
            <person name="Baroncelli R."/>
            <person name="Sanz-Martin J.M."/>
            <person name="Rech G.E."/>
            <person name="Sukno S.A."/>
            <person name="Thon M.R."/>
        </authorList>
    </citation>
    <scope>NUCLEOTIDE SEQUENCE [LARGE SCALE GENOMIC DNA]</scope>
    <source>
        <strain evidence="4">TX430BB</strain>
    </source>
</reference>
<feature type="coiled-coil region" evidence="1">
    <location>
        <begin position="534"/>
        <end position="596"/>
    </location>
</feature>
<name>A0A066XLV0_COLSU</name>
<feature type="compositionally biased region" description="Low complexity" evidence="2">
    <location>
        <begin position="294"/>
        <end position="311"/>
    </location>
</feature>
<dbReference type="eggNOG" id="ENOG502R7NH">
    <property type="taxonomic scope" value="Eukaryota"/>
</dbReference>